<proteinExistence type="predicted"/>
<dbReference type="InterPro" id="IPR024078">
    <property type="entry name" value="LmbE-like_dom_sf"/>
</dbReference>
<dbReference type="InterPro" id="IPR003737">
    <property type="entry name" value="GlcNAc_PI_deacetylase-related"/>
</dbReference>
<dbReference type="Pfam" id="PF02585">
    <property type="entry name" value="PIG-L"/>
    <property type="match status" value="1"/>
</dbReference>
<gene>
    <name evidence="1" type="ORF">AWB69_03759</name>
</gene>
<name>A0A158H1Z2_9BURK</name>
<evidence type="ECO:0000313" key="1">
    <source>
        <dbReference type="EMBL" id="SAL38345.1"/>
    </source>
</evidence>
<dbReference type="Proteomes" id="UP000054683">
    <property type="component" value="Unassembled WGS sequence"/>
</dbReference>
<dbReference type="Gene3D" id="3.40.50.10320">
    <property type="entry name" value="LmbE-like"/>
    <property type="match status" value="1"/>
</dbReference>
<organism evidence="1 2">
    <name type="scientific">Caballeronia udeis</name>
    <dbReference type="NCBI Taxonomy" id="1232866"/>
    <lineage>
        <taxon>Bacteria</taxon>
        <taxon>Pseudomonadati</taxon>
        <taxon>Pseudomonadota</taxon>
        <taxon>Betaproteobacteria</taxon>
        <taxon>Burkholderiales</taxon>
        <taxon>Burkholderiaceae</taxon>
        <taxon>Caballeronia</taxon>
    </lineage>
</organism>
<dbReference type="EMBL" id="FCOK02000023">
    <property type="protein sequence ID" value="SAL38345.1"/>
    <property type="molecule type" value="Genomic_DNA"/>
</dbReference>
<sequence>MSNTFARPLVISPHFDDAVFSCGATLAAHPGTVVYTVFSGCPASDVTTDWDRHCGFDNAAQAMQARSLEDDRALDVLNAVPDRGDFLDAQYVPSAPRVHAPTQQAIARALDRALRRHAAHTLVIPFGLYHSDHKLVHLACADVWRANPELACFAYEDALYRRLAGQLQTRMADFSRAALSRHRPFRTGEPLLPIGLRNATQ</sequence>
<dbReference type="SUPFAM" id="SSF102588">
    <property type="entry name" value="LmbE-like"/>
    <property type="match status" value="1"/>
</dbReference>
<protein>
    <submittedName>
        <fullName evidence="1">LmbE family protein</fullName>
    </submittedName>
</protein>
<accession>A0A158H1Z2</accession>
<dbReference type="AlphaFoldDB" id="A0A158H1Z2"/>
<reference evidence="1 2" key="1">
    <citation type="submission" date="2016-01" db="EMBL/GenBank/DDBJ databases">
        <authorList>
            <person name="Oliw E.H."/>
        </authorList>
    </citation>
    <scope>NUCLEOTIDE SEQUENCE [LARGE SCALE GENOMIC DNA]</scope>
    <source>
        <strain evidence="1">LMG 27134</strain>
    </source>
</reference>
<dbReference type="RefSeq" id="WP_231937156.1">
    <property type="nucleotide sequence ID" value="NZ_FCOK02000023.1"/>
</dbReference>
<evidence type="ECO:0000313" key="2">
    <source>
        <dbReference type="Proteomes" id="UP000054683"/>
    </source>
</evidence>